<dbReference type="InterPro" id="IPR029044">
    <property type="entry name" value="Nucleotide-diphossugar_trans"/>
</dbReference>
<dbReference type="SUPFAM" id="SSF53448">
    <property type="entry name" value="Nucleotide-diphospho-sugar transferases"/>
    <property type="match status" value="1"/>
</dbReference>
<reference evidence="1 2" key="1">
    <citation type="submission" date="2018-01" db="EMBL/GenBank/DDBJ databases">
        <title>Whole genome sequencing of Histamine producing bacteria.</title>
        <authorList>
            <person name="Butler K."/>
        </authorList>
    </citation>
    <scope>NUCLEOTIDE SEQUENCE [LARGE SCALE GENOMIC DNA]</scope>
    <source>
        <strain evidence="1 2">DSM 24669</strain>
    </source>
</reference>
<dbReference type="OrthoDB" id="9805604at2"/>
<dbReference type="RefSeq" id="WP_048899085.1">
    <property type="nucleotide sequence ID" value="NZ_AP024852.1"/>
</dbReference>
<keyword evidence="1" id="KW-0548">Nucleotidyltransferase</keyword>
<dbReference type="InterPro" id="IPR050793">
    <property type="entry name" value="CMP-NeuNAc_synthase"/>
</dbReference>
<dbReference type="CDD" id="cd02513">
    <property type="entry name" value="CMP-NeuAc_Synthase"/>
    <property type="match status" value="1"/>
</dbReference>
<dbReference type="GO" id="GO:0008781">
    <property type="term" value="F:N-acylneuraminate cytidylyltransferase activity"/>
    <property type="evidence" value="ECO:0007669"/>
    <property type="project" value="TreeGrafter"/>
</dbReference>
<dbReference type="STRING" id="680026.AB733_12560"/>
<evidence type="ECO:0000313" key="1">
    <source>
        <dbReference type="EMBL" id="PSW23291.1"/>
    </source>
</evidence>
<protein>
    <submittedName>
        <fullName evidence="1">Acylneuraminate cytidylyltransferase family protein</fullName>
    </submittedName>
</protein>
<comment type="caution">
    <text evidence="1">The sequence shown here is derived from an EMBL/GenBank/DDBJ whole genome shotgun (WGS) entry which is preliminary data.</text>
</comment>
<evidence type="ECO:0000313" key="2">
    <source>
        <dbReference type="Proteomes" id="UP000240481"/>
    </source>
</evidence>
<dbReference type="Pfam" id="PF02348">
    <property type="entry name" value="CTP_transf_3"/>
    <property type="match status" value="1"/>
</dbReference>
<keyword evidence="1" id="KW-0808">Transferase</keyword>
<dbReference type="PANTHER" id="PTHR21485">
    <property type="entry name" value="HAD SUPERFAMILY MEMBERS CMAS AND KDSC"/>
    <property type="match status" value="1"/>
</dbReference>
<dbReference type="InterPro" id="IPR003329">
    <property type="entry name" value="Cytidylyl_trans"/>
</dbReference>
<dbReference type="EMBL" id="PYLZ01000009">
    <property type="protein sequence ID" value="PSW23291.1"/>
    <property type="molecule type" value="Genomic_DNA"/>
</dbReference>
<sequence length="240" mass="26855">MSSHGTNLKKPLAIIPARGGSKRLPRKNVLPLAGKPLIVWTIEAALESGVFDRVVVNTDDQEIADIAIHYGAEVPYLRPGELATDTATTLDVLKHQLQYAVSEWGGYDDFVLLQPTSPLRTGQDIRNAWTLYSQHEVESVVAVTEVEHPLQWTYKANDDQTLSPLFDDNLKRSQDCEQHFRLNGAIYITSIDSVLARHTLIHPSSNMGYQMPANRSLDIDEEFDFVIAQSILTHYAKSTD</sequence>
<gene>
    <name evidence="1" type="ORF">C9I94_16870</name>
</gene>
<proteinExistence type="predicted"/>
<organism evidence="1 2">
    <name type="scientific">Photobacterium swingsii</name>
    <dbReference type="NCBI Taxonomy" id="680026"/>
    <lineage>
        <taxon>Bacteria</taxon>
        <taxon>Pseudomonadati</taxon>
        <taxon>Pseudomonadota</taxon>
        <taxon>Gammaproteobacteria</taxon>
        <taxon>Vibrionales</taxon>
        <taxon>Vibrionaceae</taxon>
        <taxon>Photobacterium</taxon>
    </lineage>
</organism>
<dbReference type="AlphaFoldDB" id="A0A0J8VAW0"/>
<dbReference type="Proteomes" id="UP000240481">
    <property type="component" value="Unassembled WGS sequence"/>
</dbReference>
<keyword evidence="2" id="KW-1185">Reference proteome</keyword>
<dbReference type="Gene3D" id="3.90.550.10">
    <property type="entry name" value="Spore Coat Polysaccharide Biosynthesis Protein SpsA, Chain A"/>
    <property type="match status" value="1"/>
</dbReference>
<dbReference type="PANTHER" id="PTHR21485:SF6">
    <property type="entry name" value="N-ACYLNEURAMINATE CYTIDYLYLTRANSFERASE-RELATED"/>
    <property type="match status" value="1"/>
</dbReference>
<accession>A0A0J8VAW0</accession>
<name>A0A0J8VAW0_9GAMM</name>